<feature type="non-terminal residue" evidence="1">
    <location>
        <position position="1"/>
    </location>
</feature>
<evidence type="ECO:0000313" key="2">
    <source>
        <dbReference type="Proteomes" id="UP000663836"/>
    </source>
</evidence>
<accession>A0A820H777</accession>
<evidence type="ECO:0000313" key="1">
    <source>
        <dbReference type="EMBL" id="CAF4291422.1"/>
    </source>
</evidence>
<protein>
    <submittedName>
        <fullName evidence="1">Uncharacterized protein</fullName>
    </submittedName>
</protein>
<sequence length="54" mass="6294">RELSGSYILRTFAYAIRDISIQNNHGQKTQYMILMELMGRGSLRDVLDNEPHKL</sequence>
<name>A0A820H777_9BILA</name>
<dbReference type="Proteomes" id="UP000663836">
    <property type="component" value="Unassembled WGS sequence"/>
</dbReference>
<gene>
    <name evidence="1" type="ORF">JBS370_LOCUS40082</name>
</gene>
<reference evidence="1" key="1">
    <citation type="submission" date="2021-02" db="EMBL/GenBank/DDBJ databases">
        <authorList>
            <person name="Nowell W R."/>
        </authorList>
    </citation>
    <scope>NUCLEOTIDE SEQUENCE</scope>
</reference>
<organism evidence="1 2">
    <name type="scientific">Rotaria sordida</name>
    <dbReference type="NCBI Taxonomy" id="392033"/>
    <lineage>
        <taxon>Eukaryota</taxon>
        <taxon>Metazoa</taxon>
        <taxon>Spiralia</taxon>
        <taxon>Gnathifera</taxon>
        <taxon>Rotifera</taxon>
        <taxon>Eurotatoria</taxon>
        <taxon>Bdelloidea</taxon>
        <taxon>Philodinida</taxon>
        <taxon>Philodinidae</taxon>
        <taxon>Rotaria</taxon>
    </lineage>
</organism>
<proteinExistence type="predicted"/>
<dbReference type="AlphaFoldDB" id="A0A820H777"/>
<comment type="caution">
    <text evidence="1">The sequence shown here is derived from an EMBL/GenBank/DDBJ whole genome shotgun (WGS) entry which is preliminary data.</text>
</comment>
<dbReference type="EMBL" id="CAJOBD010032977">
    <property type="protein sequence ID" value="CAF4291422.1"/>
    <property type="molecule type" value="Genomic_DNA"/>
</dbReference>